<evidence type="ECO:0000256" key="1">
    <source>
        <dbReference type="SAM" id="MobiDB-lite"/>
    </source>
</evidence>
<feature type="transmembrane region" description="Helical" evidence="2">
    <location>
        <begin position="165"/>
        <end position="188"/>
    </location>
</feature>
<dbReference type="PANTHER" id="PTHR34289:SF8">
    <property type="entry name" value="DUF819 DOMAIN-CONTAINING PROTEIN"/>
    <property type="match status" value="1"/>
</dbReference>
<accession>A0A2V3J5X3</accession>
<evidence type="ECO:0000313" key="4">
    <source>
        <dbReference type="Proteomes" id="UP000247409"/>
    </source>
</evidence>
<dbReference type="STRING" id="448386.A0A2V3J5X3"/>
<keyword evidence="4" id="KW-1185">Reference proteome</keyword>
<sequence>MMAMPTESTVAFAVAAPLRGRYKSVSVVRSRRTAPVKAIAAAPPSAAVHSALLLCATAANTGLLPPTHASYAAINRLAVPLSLPLLLCQADLRRIIRDTGKLLPLFLVAALATTVSTVLVVRLVPLPFASQQDVFKIAAALCARHIGGAINFAAVVDTLRPSEHLVAAVLAADNIVVAAYFALLLLLASNGKPSLKGRPQPQQQQQQHQHQQAQSTDADGMYNPPFNLEQLAISLSASSLIVFAAQMLNKLLPISPGPIPLITLCSILIATLFPSTTKPFHSASTSLGIFLTQLFFAVVGVSSGSIISVLRASPLILLFSFAHIAFHFILLTLAKFVLRLDFDLCLLVSNAAVGGPTTAAAMAVSKKWHHLVAPALLVGVFGYAVATFIALAMAHFVLV</sequence>
<dbReference type="InterPro" id="IPR008537">
    <property type="entry name" value="DUF819"/>
</dbReference>
<keyword evidence="2" id="KW-0472">Membrane</keyword>
<feature type="transmembrane region" description="Helical" evidence="2">
    <location>
        <begin position="371"/>
        <end position="398"/>
    </location>
</feature>
<organism evidence="3 4">
    <name type="scientific">Gracilariopsis chorda</name>
    <dbReference type="NCBI Taxonomy" id="448386"/>
    <lineage>
        <taxon>Eukaryota</taxon>
        <taxon>Rhodophyta</taxon>
        <taxon>Florideophyceae</taxon>
        <taxon>Rhodymeniophycidae</taxon>
        <taxon>Gracilariales</taxon>
        <taxon>Gracilariaceae</taxon>
        <taxon>Gracilariopsis</taxon>
    </lineage>
</organism>
<feature type="region of interest" description="Disordered" evidence="1">
    <location>
        <begin position="194"/>
        <end position="219"/>
    </location>
</feature>
<reference evidence="3 4" key="1">
    <citation type="journal article" date="2018" name="Mol. Biol. Evol.">
        <title>Analysis of the draft genome of the red seaweed Gracilariopsis chorda provides insights into genome size evolution in Rhodophyta.</title>
        <authorList>
            <person name="Lee J."/>
            <person name="Yang E.C."/>
            <person name="Graf L."/>
            <person name="Yang J.H."/>
            <person name="Qiu H."/>
            <person name="Zel Zion U."/>
            <person name="Chan C.X."/>
            <person name="Stephens T.G."/>
            <person name="Weber A.P.M."/>
            <person name="Boo G.H."/>
            <person name="Boo S.M."/>
            <person name="Kim K.M."/>
            <person name="Shin Y."/>
            <person name="Jung M."/>
            <person name="Lee S.J."/>
            <person name="Yim H.S."/>
            <person name="Lee J.H."/>
            <person name="Bhattacharya D."/>
            <person name="Yoon H.S."/>
        </authorList>
    </citation>
    <scope>NUCLEOTIDE SEQUENCE [LARGE SCALE GENOMIC DNA]</scope>
    <source>
        <strain evidence="3 4">SKKU-2015</strain>
        <tissue evidence="3">Whole body</tissue>
    </source>
</reference>
<dbReference type="Proteomes" id="UP000247409">
    <property type="component" value="Unassembled WGS sequence"/>
</dbReference>
<feature type="transmembrane region" description="Helical" evidence="2">
    <location>
        <begin position="287"/>
        <end position="310"/>
    </location>
</feature>
<comment type="caution">
    <text evidence="3">The sequence shown here is derived from an EMBL/GenBank/DDBJ whole genome shotgun (WGS) entry which is preliminary data.</text>
</comment>
<name>A0A2V3J5X3_9FLOR</name>
<feature type="transmembrane region" description="Helical" evidence="2">
    <location>
        <begin position="102"/>
        <end position="124"/>
    </location>
</feature>
<feature type="compositionally biased region" description="Low complexity" evidence="1">
    <location>
        <begin position="199"/>
        <end position="214"/>
    </location>
</feature>
<evidence type="ECO:0000313" key="3">
    <source>
        <dbReference type="EMBL" id="PXF49387.1"/>
    </source>
</evidence>
<feature type="transmembrane region" description="Helical" evidence="2">
    <location>
        <begin position="254"/>
        <end position="275"/>
    </location>
</feature>
<dbReference type="PANTHER" id="PTHR34289">
    <property type="entry name" value="PROTEIN, PUTATIVE (DUF819)-RELATED"/>
    <property type="match status" value="1"/>
</dbReference>
<dbReference type="AlphaFoldDB" id="A0A2V3J5X3"/>
<gene>
    <name evidence="3" type="ORF">BWQ96_00703</name>
</gene>
<dbReference type="EMBL" id="NBIV01000005">
    <property type="protein sequence ID" value="PXF49387.1"/>
    <property type="molecule type" value="Genomic_DNA"/>
</dbReference>
<feature type="transmembrane region" description="Helical" evidence="2">
    <location>
        <begin position="316"/>
        <end position="337"/>
    </location>
</feature>
<dbReference type="OrthoDB" id="45797at2759"/>
<proteinExistence type="predicted"/>
<dbReference type="Pfam" id="PF05684">
    <property type="entry name" value="DUF819"/>
    <property type="match status" value="1"/>
</dbReference>
<keyword evidence="2" id="KW-0812">Transmembrane</keyword>
<protein>
    <submittedName>
        <fullName evidence="3">Putative membrane protein YjcL</fullName>
    </submittedName>
</protein>
<keyword evidence="2" id="KW-1133">Transmembrane helix</keyword>
<evidence type="ECO:0000256" key="2">
    <source>
        <dbReference type="SAM" id="Phobius"/>
    </source>
</evidence>